<dbReference type="RefSeq" id="WP_169488425.1">
    <property type="nucleotide sequence ID" value="NZ_JABBGJ010000031.1"/>
</dbReference>
<dbReference type="EMBL" id="JABBGJ010000031">
    <property type="protein sequence ID" value="NMM01599.1"/>
    <property type="molecule type" value="Genomic_DNA"/>
</dbReference>
<reference evidence="2 3" key="1">
    <citation type="submission" date="2020-04" db="EMBL/GenBank/DDBJ databases">
        <title>Paraburkholderia sp. RP-4-7 isolated from soil.</title>
        <authorList>
            <person name="Dahal R.H."/>
        </authorList>
    </citation>
    <scope>NUCLEOTIDE SEQUENCE [LARGE SCALE GENOMIC DNA]</scope>
    <source>
        <strain evidence="2 3">RP-4-7</strain>
    </source>
</reference>
<organism evidence="2 3">
    <name type="scientific">Paraburkholderia polaris</name>
    <dbReference type="NCBI Taxonomy" id="2728848"/>
    <lineage>
        <taxon>Bacteria</taxon>
        <taxon>Pseudomonadati</taxon>
        <taxon>Pseudomonadota</taxon>
        <taxon>Betaproteobacteria</taxon>
        <taxon>Burkholderiales</taxon>
        <taxon>Burkholderiaceae</taxon>
        <taxon>Paraburkholderia</taxon>
    </lineage>
</organism>
<name>A0A848IN31_9BURK</name>
<keyword evidence="3" id="KW-1185">Reference proteome</keyword>
<evidence type="ECO:0000256" key="1">
    <source>
        <dbReference type="SAM" id="SignalP"/>
    </source>
</evidence>
<keyword evidence="1" id="KW-0732">Signal</keyword>
<evidence type="ECO:0008006" key="4">
    <source>
        <dbReference type="Google" id="ProtNLM"/>
    </source>
</evidence>
<dbReference type="Proteomes" id="UP000544134">
    <property type="component" value="Unassembled WGS sequence"/>
</dbReference>
<accession>A0A848IN31</accession>
<evidence type="ECO:0000313" key="2">
    <source>
        <dbReference type="EMBL" id="NMM01599.1"/>
    </source>
</evidence>
<gene>
    <name evidence="2" type="ORF">HHL24_27130</name>
</gene>
<feature type="chain" id="PRO_5032478433" description="Secreted protein" evidence="1">
    <location>
        <begin position="29"/>
        <end position="64"/>
    </location>
</feature>
<evidence type="ECO:0000313" key="3">
    <source>
        <dbReference type="Proteomes" id="UP000544134"/>
    </source>
</evidence>
<protein>
    <recommendedName>
        <fullName evidence="4">Secreted protein</fullName>
    </recommendedName>
</protein>
<feature type="signal peptide" evidence="1">
    <location>
        <begin position="1"/>
        <end position="28"/>
    </location>
</feature>
<sequence length="64" mass="6582">MTRKKRFAIAAAVIASGAVVFVGANVYASTHPTCPTGATKQNGALGITVCVQKVEHLTLAIKAQ</sequence>
<proteinExistence type="predicted"/>
<comment type="caution">
    <text evidence="2">The sequence shown here is derived from an EMBL/GenBank/DDBJ whole genome shotgun (WGS) entry which is preliminary data.</text>
</comment>
<dbReference type="AlphaFoldDB" id="A0A848IN31"/>